<dbReference type="InterPro" id="IPR020845">
    <property type="entry name" value="AMP-binding_CS"/>
</dbReference>
<dbReference type="PANTHER" id="PTHR43859:SF4">
    <property type="entry name" value="BUTANOATE--COA LIGASE AAE1-RELATED"/>
    <property type="match status" value="1"/>
</dbReference>
<dbReference type="SUPFAM" id="SSF56801">
    <property type="entry name" value="Acetyl-CoA synthetase-like"/>
    <property type="match status" value="1"/>
</dbReference>
<dbReference type="InterPro" id="IPR025110">
    <property type="entry name" value="AMP-bd_C"/>
</dbReference>
<evidence type="ECO:0000313" key="8">
    <source>
        <dbReference type="Proteomes" id="UP001375743"/>
    </source>
</evidence>
<dbReference type="Gene3D" id="3.40.50.12780">
    <property type="entry name" value="N-terminal domain of ligase-like"/>
    <property type="match status" value="1"/>
</dbReference>
<protein>
    <submittedName>
        <fullName evidence="7">Long-chain fatty acid--CoA ligase</fullName>
    </submittedName>
</protein>
<comment type="caution">
    <text evidence="7">The sequence shown here is derived from an EMBL/GenBank/DDBJ whole genome shotgun (WGS) entry which is preliminary data.</text>
</comment>
<gene>
    <name evidence="7" type="ORF">U1T56_02840</name>
</gene>
<keyword evidence="3" id="KW-0276">Fatty acid metabolism</keyword>
<evidence type="ECO:0000256" key="2">
    <source>
        <dbReference type="ARBA" id="ARBA00022598"/>
    </source>
</evidence>
<keyword evidence="2 7" id="KW-0436">Ligase</keyword>
<sequence>MRGLMMEVPLLVSSLIEHGGTVHHDQEVVSRSVEGPIHRATWAQIRERSKRLARALGAILGLEPFDRVATLAWNGFRHLELYYGISGSGRVCHVLNPRLAPDQLVHIVDHAADRALFVDLDLLPIVEPLLGRLETVRSVVVMTDRTHMPETKLSGVHCYEELITACPADDYRWPELDENDAAGLCYTSGTTGEPKGVLYSHRSTVLHAMTIGLSDYFDLGAGRAVLPAVPMFHVMAWGIPHAAALTGAKLVLPGPRLDGDSLFALVEQEQIEFACGVPTVWHGLLTTMRHHGRAPVGLRRVLVGGSAPPLSMVEAFEREFGVEVRQGWGMTETSPVGCVNTPKPALRDLSEAERLRRKTWQGMPIFGVRLEVVDEEGRPVPHDGITNGRLLAQGPWVCSGYYRRENRAVRDGWLDTGDIATMDADGCVHIVDRAKDLIKSGGEWISSIASIAVENVAASCPGIAMAAVIAVPDERWGERPLLIAVPATGVVPDRDRVLVFLGECLPKWQVPDDVVFVDALPIGGTGKVLKARLRAQYRDHRRSG</sequence>
<evidence type="ECO:0000256" key="4">
    <source>
        <dbReference type="ARBA" id="ARBA00023098"/>
    </source>
</evidence>
<reference evidence="7 8" key="1">
    <citation type="submission" date="2024-01" db="EMBL/GenBank/DDBJ databases">
        <title>Multi-omics insights into the function and evolution of sodium benzoate biodegradation pathways in Benzoatithermus flavus gen. nov., sp. nov. from hot spring.</title>
        <authorList>
            <person name="Hu C.-J."/>
            <person name="Li W.-J."/>
        </authorList>
    </citation>
    <scope>NUCLEOTIDE SEQUENCE [LARGE SCALE GENOMIC DNA]</scope>
    <source>
        <strain evidence="7 8">SYSU G07066</strain>
    </source>
</reference>
<dbReference type="Pfam" id="PF13193">
    <property type="entry name" value="AMP-binding_C"/>
    <property type="match status" value="1"/>
</dbReference>
<feature type="domain" description="AMP-dependent synthetase/ligase" evidence="5">
    <location>
        <begin position="23"/>
        <end position="402"/>
    </location>
</feature>
<feature type="domain" description="AMP-binding enzyme C-terminal" evidence="6">
    <location>
        <begin position="453"/>
        <end position="527"/>
    </location>
</feature>
<evidence type="ECO:0000313" key="7">
    <source>
        <dbReference type="EMBL" id="MEK0082074.1"/>
    </source>
</evidence>
<dbReference type="GO" id="GO:0016874">
    <property type="term" value="F:ligase activity"/>
    <property type="evidence" value="ECO:0007669"/>
    <property type="project" value="UniProtKB-KW"/>
</dbReference>
<dbReference type="Pfam" id="PF00501">
    <property type="entry name" value="AMP-binding"/>
    <property type="match status" value="1"/>
</dbReference>
<name>A0ABU8XLY1_9PROT</name>
<proteinExistence type="inferred from homology"/>
<dbReference type="InterPro" id="IPR045851">
    <property type="entry name" value="AMP-bd_C_sf"/>
</dbReference>
<keyword evidence="4" id="KW-0443">Lipid metabolism</keyword>
<dbReference type="RefSeq" id="WP_418157929.1">
    <property type="nucleotide sequence ID" value="NZ_JBBLZC010000002.1"/>
</dbReference>
<dbReference type="InterPro" id="IPR000873">
    <property type="entry name" value="AMP-dep_synth/lig_dom"/>
</dbReference>
<dbReference type="NCBIfam" id="NF004837">
    <property type="entry name" value="PRK06187.1"/>
    <property type="match status" value="1"/>
</dbReference>
<evidence type="ECO:0000256" key="3">
    <source>
        <dbReference type="ARBA" id="ARBA00022832"/>
    </source>
</evidence>
<dbReference type="Gene3D" id="3.30.300.30">
    <property type="match status" value="1"/>
</dbReference>
<dbReference type="InterPro" id="IPR042099">
    <property type="entry name" value="ANL_N_sf"/>
</dbReference>
<dbReference type="Proteomes" id="UP001375743">
    <property type="component" value="Unassembled WGS sequence"/>
</dbReference>
<organism evidence="7 8">
    <name type="scientific">Benzoatithermus flavus</name>
    <dbReference type="NCBI Taxonomy" id="3108223"/>
    <lineage>
        <taxon>Bacteria</taxon>
        <taxon>Pseudomonadati</taxon>
        <taxon>Pseudomonadota</taxon>
        <taxon>Alphaproteobacteria</taxon>
        <taxon>Geminicoccales</taxon>
        <taxon>Geminicoccaceae</taxon>
        <taxon>Benzoatithermus</taxon>
    </lineage>
</organism>
<dbReference type="PANTHER" id="PTHR43859">
    <property type="entry name" value="ACYL-ACTIVATING ENZYME"/>
    <property type="match status" value="1"/>
</dbReference>
<evidence type="ECO:0000259" key="6">
    <source>
        <dbReference type="Pfam" id="PF13193"/>
    </source>
</evidence>
<evidence type="ECO:0000256" key="1">
    <source>
        <dbReference type="ARBA" id="ARBA00006432"/>
    </source>
</evidence>
<evidence type="ECO:0000259" key="5">
    <source>
        <dbReference type="Pfam" id="PF00501"/>
    </source>
</evidence>
<dbReference type="EMBL" id="JBBLZC010000002">
    <property type="protein sequence ID" value="MEK0082074.1"/>
    <property type="molecule type" value="Genomic_DNA"/>
</dbReference>
<dbReference type="CDD" id="cd12119">
    <property type="entry name" value="ttLC_FACS_AlkK_like"/>
    <property type="match status" value="1"/>
</dbReference>
<keyword evidence="8" id="KW-1185">Reference proteome</keyword>
<dbReference type="PROSITE" id="PS00455">
    <property type="entry name" value="AMP_BINDING"/>
    <property type="match status" value="1"/>
</dbReference>
<accession>A0ABU8XLY1</accession>
<comment type="similarity">
    <text evidence="1">Belongs to the ATP-dependent AMP-binding enzyme family.</text>
</comment>